<dbReference type="AlphaFoldDB" id="A0A7J9MZM5"/>
<organism evidence="1 2">
    <name type="scientific">Gossypium schwendimanii</name>
    <name type="common">Cotton</name>
    <dbReference type="NCBI Taxonomy" id="34291"/>
    <lineage>
        <taxon>Eukaryota</taxon>
        <taxon>Viridiplantae</taxon>
        <taxon>Streptophyta</taxon>
        <taxon>Embryophyta</taxon>
        <taxon>Tracheophyta</taxon>
        <taxon>Spermatophyta</taxon>
        <taxon>Magnoliopsida</taxon>
        <taxon>eudicotyledons</taxon>
        <taxon>Gunneridae</taxon>
        <taxon>Pentapetalae</taxon>
        <taxon>rosids</taxon>
        <taxon>malvids</taxon>
        <taxon>Malvales</taxon>
        <taxon>Malvaceae</taxon>
        <taxon>Malvoideae</taxon>
        <taxon>Gossypium</taxon>
    </lineage>
</organism>
<keyword evidence="2" id="KW-1185">Reference proteome</keyword>
<dbReference type="Proteomes" id="UP000593576">
    <property type="component" value="Unassembled WGS sequence"/>
</dbReference>
<name>A0A7J9MZM5_GOSSC</name>
<protein>
    <submittedName>
        <fullName evidence="1">Uncharacterized protein</fullName>
    </submittedName>
</protein>
<dbReference type="EMBL" id="JABFAF010264218">
    <property type="protein sequence ID" value="MBA0876256.1"/>
    <property type="molecule type" value="Genomic_DNA"/>
</dbReference>
<accession>A0A7J9MZM5</accession>
<gene>
    <name evidence="1" type="ORF">Goshw_009176</name>
</gene>
<dbReference type="OrthoDB" id="1430424at2759"/>
<proteinExistence type="predicted"/>
<sequence length="66" mass="7723">MHTGEQERVDLLDAHSFYLRGSTVTFGRLIKFHIGSSQKRRISSGELRGYFQMRSYIDVDILIEFL</sequence>
<reference evidence="1 2" key="1">
    <citation type="journal article" date="2019" name="Genome Biol. Evol.">
        <title>Insights into the evolution of the New World diploid cottons (Gossypium, subgenus Houzingenia) based on genome sequencing.</title>
        <authorList>
            <person name="Grover C.E."/>
            <person name="Arick M.A. 2nd"/>
            <person name="Thrash A."/>
            <person name="Conover J.L."/>
            <person name="Sanders W.S."/>
            <person name="Peterson D.G."/>
            <person name="Frelichowski J.E."/>
            <person name="Scheffler J.A."/>
            <person name="Scheffler B.E."/>
            <person name="Wendel J.F."/>
        </authorList>
    </citation>
    <scope>NUCLEOTIDE SEQUENCE [LARGE SCALE GENOMIC DNA]</scope>
    <source>
        <strain evidence="1">1</strain>
        <tissue evidence="1">Leaf</tissue>
    </source>
</reference>
<evidence type="ECO:0000313" key="2">
    <source>
        <dbReference type="Proteomes" id="UP000593576"/>
    </source>
</evidence>
<comment type="caution">
    <text evidence="1">The sequence shown here is derived from an EMBL/GenBank/DDBJ whole genome shotgun (WGS) entry which is preliminary data.</text>
</comment>
<evidence type="ECO:0000313" key="1">
    <source>
        <dbReference type="EMBL" id="MBA0876256.1"/>
    </source>
</evidence>